<keyword evidence="3" id="KW-1185">Reference proteome</keyword>
<feature type="non-terminal residue" evidence="2">
    <location>
        <position position="92"/>
    </location>
</feature>
<dbReference type="InterPro" id="IPR015422">
    <property type="entry name" value="PyrdxlP-dep_Trfase_small"/>
</dbReference>
<comment type="caution">
    <text evidence="2">The sequence shown here is derived from an EMBL/GenBank/DDBJ whole genome shotgun (WGS) entry which is preliminary data.</text>
</comment>
<evidence type="ECO:0000313" key="3">
    <source>
        <dbReference type="Proteomes" id="UP000176101"/>
    </source>
</evidence>
<name>A0A1E7KRP2_9ACTN</name>
<accession>A0A1E7KRP2</accession>
<protein>
    <submittedName>
        <fullName evidence="2">Cysteine desulfurase</fullName>
    </submittedName>
</protein>
<gene>
    <name evidence="2" type="ORF">AN216_00180</name>
</gene>
<dbReference type="Gene3D" id="3.90.1150.10">
    <property type="entry name" value="Aspartate Aminotransferase, domain 1"/>
    <property type="match status" value="1"/>
</dbReference>
<dbReference type="Proteomes" id="UP000176101">
    <property type="component" value="Unassembled WGS sequence"/>
</dbReference>
<dbReference type="AlphaFoldDB" id="A0A1E7KRP2"/>
<dbReference type="Gene3D" id="3.40.640.10">
    <property type="entry name" value="Type I PLP-dependent aspartate aminotransferase-like (Major domain)"/>
    <property type="match status" value="1"/>
</dbReference>
<dbReference type="STRING" id="1075402.AN216_00180"/>
<evidence type="ECO:0000313" key="2">
    <source>
        <dbReference type="EMBL" id="OEV06609.1"/>
    </source>
</evidence>
<feature type="region of interest" description="Disordered" evidence="1">
    <location>
        <begin position="1"/>
        <end position="21"/>
    </location>
</feature>
<evidence type="ECO:0000256" key="1">
    <source>
        <dbReference type="SAM" id="MobiDB-lite"/>
    </source>
</evidence>
<proteinExistence type="predicted"/>
<organism evidence="2 3">
    <name type="scientific">Streptomyces oceani</name>
    <dbReference type="NCBI Taxonomy" id="1075402"/>
    <lineage>
        <taxon>Bacteria</taxon>
        <taxon>Bacillati</taxon>
        <taxon>Actinomycetota</taxon>
        <taxon>Actinomycetes</taxon>
        <taxon>Kitasatosporales</taxon>
        <taxon>Streptomycetaceae</taxon>
        <taxon>Streptomyces</taxon>
    </lineage>
</organism>
<reference evidence="2 3" key="1">
    <citation type="journal article" date="2016" name="Front. Microbiol.">
        <title>Comparative Genomics Analysis of Streptomyces Species Reveals Their Adaptation to the Marine Environment and Their Diversity at the Genomic Level.</title>
        <authorList>
            <person name="Tian X."/>
            <person name="Zhang Z."/>
            <person name="Yang T."/>
            <person name="Chen M."/>
            <person name="Li J."/>
            <person name="Chen F."/>
            <person name="Yang J."/>
            <person name="Li W."/>
            <person name="Zhang B."/>
            <person name="Zhang Z."/>
            <person name="Wu J."/>
            <person name="Zhang C."/>
            <person name="Long L."/>
            <person name="Xiao J."/>
        </authorList>
    </citation>
    <scope>NUCLEOTIDE SEQUENCE [LARGE SCALE GENOMIC DNA]</scope>
    <source>
        <strain evidence="2 3">SCSIO 02100</strain>
    </source>
</reference>
<sequence>MSVDTPARTAPARHPEHDSCEPLAVLGRDVRVPLAGGDDIPYAALDQAASAPVLSRVWDELAAYAPYYGSVHRGAGQLSRLSTDRYERSRAD</sequence>
<dbReference type="EMBL" id="LJGU01000039">
    <property type="protein sequence ID" value="OEV06609.1"/>
    <property type="molecule type" value="Genomic_DNA"/>
</dbReference>
<dbReference type="InterPro" id="IPR015421">
    <property type="entry name" value="PyrdxlP-dep_Trfase_major"/>
</dbReference>